<dbReference type="Proteomes" id="UP000050360">
    <property type="component" value="Unassembled WGS sequence"/>
</dbReference>
<dbReference type="PANTHER" id="PTHR39648">
    <property type="entry name" value="6-HYDROXYMETHYL-7,8-DIHYDROPTERIN PYROPHOSPHOKINASE"/>
    <property type="match status" value="1"/>
</dbReference>
<dbReference type="GO" id="GO:0005524">
    <property type="term" value="F:ATP binding"/>
    <property type="evidence" value="ECO:0007669"/>
    <property type="project" value="UniProtKB-UniRule"/>
</dbReference>
<dbReference type="GO" id="GO:0000287">
    <property type="term" value="F:magnesium ion binding"/>
    <property type="evidence" value="ECO:0007669"/>
    <property type="project" value="UniProtKB-UniRule"/>
</dbReference>
<dbReference type="InterPro" id="IPR002826">
    <property type="entry name" value="MptE-like"/>
</dbReference>
<dbReference type="GO" id="GO:0009229">
    <property type="term" value="P:thiamine diphosphate biosynthetic process"/>
    <property type="evidence" value="ECO:0007669"/>
    <property type="project" value="InterPro"/>
</dbReference>
<dbReference type="GO" id="GO:2001118">
    <property type="term" value="P:tetrahydromethanopterin biosynthetic process"/>
    <property type="evidence" value="ECO:0007669"/>
    <property type="project" value="UniProtKB-UniRule"/>
</dbReference>
<dbReference type="Pfam" id="PF01973">
    <property type="entry name" value="MptE-like"/>
    <property type="match status" value="1"/>
</dbReference>
<dbReference type="HAMAP" id="MF_02131">
    <property type="entry name" value="HMPDK_arch"/>
    <property type="match status" value="1"/>
</dbReference>
<keyword evidence="1 5" id="KW-0808">Transferase</keyword>
<dbReference type="InterPro" id="IPR027510">
    <property type="entry name" value="HMPDK_MptE"/>
</dbReference>
<dbReference type="PATRIC" id="fig|1719120.3.peg.4253"/>
<evidence type="ECO:0000259" key="6">
    <source>
        <dbReference type="Pfam" id="PF01973"/>
    </source>
</evidence>
<evidence type="ECO:0000256" key="1">
    <source>
        <dbReference type="ARBA" id="ARBA00022679"/>
    </source>
</evidence>
<dbReference type="InterPro" id="IPR036759">
    <property type="entry name" value="TPK_catalytic_sf"/>
</dbReference>
<protein>
    <recommendedName>
        <fullName evidence="5">6-hydroxymethyl-7,8-dihydropterin pyrophosphokinase</fullName>
        <shortName evidence="5">HPPK</shortName>
        <ecNumber evidence="5">2.7.6.3</ecNumber>
    </recommendedName>
    <alternativeName>
        <fullName evidence="5">2-amino-4-hydroxy-6-hydroxymethyldihydropteridine pyrophosphokinase</fullName>
    </alternativeName>
    <alternativeName>
        <fullName evidence="5">6-hydroxymethyl-7,8-dihydropterin diphosphokinase</fullName>
        <shortName evidence="5">6-HMPDK</shortName>
    </alternativeName>
    <alternativeName>
        <fullName evidence="5">7,8-dihydro-6-hydroxymethylpterin diphosphokinase</fullName>
    </alternativeName>
    <alternativeName>
        <fullName evidence="5">7,8-dihydro-6-hydroxymethylpterin pyrophosphokinase</fullName>
        <shortName evidence="5">PPPK</shortName>
    </alternativeName>
</protein>
<organism evidence="7 8">
    <name type="scientific">Candidatus Methanoperedens nitratireducens</name>
    <dbReference type="NCBI Taxonomy" id="1392998"/>
    <lineage>
        <taxon>Archaea</taxon>
        <taxon>Methanobacteriati</taxon>
        <taxon>Methanobacteriota</taxon>
        <taxon>Stenosarchaea group</taxon>
        <taxon>Methanomicrobia</taxon>
        <taxon>Methanosarcinales</taxon>
        <taxon>ANME-2 cluster</taxon>
        <taxon>Candidatus Methanoperedentaceae</taxon>
        <taxon>Candidatus Methanoperedens</taxon>
    </lineage>
</organism>
<feature type="domain" description="6-hydroxymethylpterin diphosphokinase MptE-like" evidence="6">
    <location>
        <begin position="50"/>
        <end position="194"/>
    </location>
</feature>
<sequence length="215" mass="24230">MKFEEWEPIYKLILEDMHFDRIYDENSARLLSKMLETKARKKPPDVIEIELLQKAINVKDILVCGKAPCLKDDIKKIDFKKYVVMAADGATSVLMNNGITPDIIVTDLDGNMDDEAKANELGAIMVVHAHGDNIDTLGEELPRLKRVIGTTQSKPLNNVYNFGGFTDGDRCVFIAKEMGAKSITLIGFDFKDTNVTPLKKKKLVWAERLIDMINL</sequence>
<comment type="pathway">
    <text evidence="5">Cofactor biosynthesis; 5,6,7,8-tetrahydromethanopterin biosynthesis.</text>
</comment>
<dbReference type="UniPathway" id="UPA00065"/>
<name>A0A0P8ABY2_9EURY</name>
<dbReference type="AlphaFoldDB" id="A0A0P8ABY2"/>
<dbReference type="PANTHER" id="PTHR39648:SF1">
    <property type="entry name" value="6-HYDROXYMETHYL-7,8-DIHYDROPTERIN PYROPHOSPHOKINASE"/>
    <property type="match status" value="1"/>
</dbReference>
<comment type="caution">
    <text evidence="7">The sequence shown here is derived from an EMBL/GenBank/DDBJ whole genome shotgun (WGS) entry which is preliminary data.</text>
</comment>
<keyword evidence="5" id="KW-0460">Magnesium</keyword>
<evidence type="ECO:0000256" key="4">
    <source>
        <dbReference type="ARBA" id="ARBA00022840"/>
    </source>
</evidence>
<dbReference type="GO" id="GO:0003848">
    <property type="term" value="F:2-amino-4-hydroxy-6-hydroxymethyldihydropteridine diphosphokinase activity"/>
    <property type="evidence" value="ECO:0007669"/>
    <property type="project" value="UniProtKB-UniRule"/>
</dbReference>
<keyword evidence="2 5" id="KW-0547">Nucleotide-binding</keyword>
<comment type="catalytic activity">
    <reaction evidence="5">
        <text>6-hydroxymethyl-7,8-dihydropterin + ATP = (7,8-dihydropterin-6-yl)methyl diphosphate + AMP + H(+)</text>
        <dbReference type="Rhea" id="RHEA:11412"/>
        <dbReference type="ChEBI" id="CHEBI:15378"/>
        <dbReference type="ChEBI" id="CHEBI:30616"/>
        <dbReference type="ChEBI" id="CHEBI:44841"/>
        <dbReference type="ChEBI" id="CHEBI:72950"/>
        <dbReference type="ChEBI" id="CHEBI:456215"/>
        <dbReference type="EC" id="2.7.6.3"/>
    </reaction>
</comment>
<evidence type="ECO:0000313" key="7">
    <source>
        <dbReference type="EMBL" id="KPQ41543.1"/>
    </source>
</evidence>
<dbReference type="GO" id="GO:0004788">
    <property type="term" value="F:thiamine diphosphokinase activity"/>
    <property type="evidence" value="ECO:0007669"/>
    <property type="project" value="InterPro"/>
</dbReference>
<dbReference type="Gene3D" id="3.40.50.10240">
    <property type="entry name" value="Thiamin pyrophosphokinase, catalytic domain"/>
    <property type="match status" value="1"/>
</dbReference>
<keyword evidence="4 5" id="KW-0067">ATP-binding</keyword>
<evidence type="ECO:0000256" key="5">
    <source>
        <dbReference type="HAMAP-Rule" id="MF_02131"/>
    </source>
</evidence>
<dbReference type="EC" id="2.7.6.3" evidence="5"/>
<dbReference type="GO" id="GO:0016301">
    <property type="term" value="F:kinase activity"/>
    <property type="evidence" value="ECO:0007669"/>
    <property type="project" value="UniProtKB-KW"/>
</dbReference>
<keyword evidence="3 5" id="KW-0418">Kinase</keyword>
<evidence type="ECO:0000256" key="3">
    <source>
        <dbReference type="ARBA" id="ARBA00022777"/>
    </source>
</evidence>
<dbReference type="SUPFAM" id="SSF63999">
    <property type="entry name" value="Thiamin pyrophosphokinase, catalytic domain"/>
    <property type="match status" value="1"/>
</dbReference>
<evidence type="ECO:0000256" key="2">
    <source>
        <dbReference type="ARBA" id="ARBA00022741"/>
    </source>
</evidence>
<comment type="function">
    <text evidence="5">Catalyzes the transfer of diphosphate from ATP to 6-hydroxymethyl-7,8-dihydropterin (6-HMD), leading to 6-hydroxymethyl-7,8-dihydropterin diphosphate (6-HMDP).</text>
</comment>
<reference evidence="7 8" key="1">
    <citation type="submission" date="2015-09" db="EMBL/GenBank/DDBJ databases">
        <title>A metagenomics-based metabolic model of nitrate-dependent anaerobic oxidation of methane by Methanoperedens-like archaea.</title>
        <authorList>
            <person name="Arshad A."/>
            <person name="Speth D.R."/>
            <person name="De Graaf R.M."/>
            <person name="Op Den Camp H.J."/>
            <person name="Jetten M.S."/>
            <person name="Welte C.U."/>
        </authorList>
    </citation>
    <scope>NUCLEOTIDE SEQUENCE [LARGE SCALE GENOMIC DNA]</scope>
</reference>
<comment type="cofactor">
    <cofactor evidence="5">
        <name>Mg(2+)</name>
        <dbReference type="ChEBI" id="CHEBI:18420"/>
    </cofactor>
</comment>
<proteinExistence type="inferred from homology"/>
<gene>
    <name evidence="5 7" type="primary">mptE</name>
    <name evidence="7" type="ORF">MPEBLZ_03906</name>
</gene>
<comment type="similarity">
    <text evidence="5">Belongs to the archaeal 6-HMPDK family.</text>
</comment>
<accession>A0A0P8ABY2</accession>
<dbReference type="EMBL" id="LKCM01000337">
    <property type="protein sequence ID" value="KPQ41543.1"/>
    <property type="molecule type" value="Genomic_DNA"/>
</dbReference>
<evidence type="ECO:0000313" key="8">
    <source>
        <dbReference type="Proteomes" id="UP000050360"/>
    </source>
</evidence>